<dbReference type="Gene3D" id="3.40.50.300">
    <property type="entry name" value="P-loop containing nucleotide triphosphate hydrolases"/>
    <property type="match status" value="1"/>
</dbReference>
<reference evidence="1 2" key="1">
    <citation type="submission" date="2020-01" db="EMBL/GenBank/DDBJ databases">
        <title>Paenibacillus soybeanensis sp. nov. isolated from the nodules of soybean (Glycine max(L.) Merr).</title>
        <authorList>
            <person name="Wang H."/>
        </authorList>
    </citation>
    <scope>NUCLEOTIDE SEQUENCE [LARGE SCALE GENOMIC DNA]</scope>
    <source>
        <strain evidence="1 2">T1</strain>
    </source>
</reference>
<comment type="caution">
    <text evidence="1">The sequence shown here is derived from an EMBL/GenBank/DDBJ whole genome shotgun (WGS) entry which is preliminary data.</text>
</comment>
<dbReference type="InterPro" id="IPR027417">
    <property type="entry name" value="P-loop_NTPase"/>
</dbReference>
<dbReference type="Pfam" id="PF13671">
    <property type="entry name" value="AAA_33"/>
    <property type="match status" value="1"/>
</dbReference>
<proteinExistence type="predicted"/>
<dbReference type="SUPFAM" id="SSF52540">
    <property type="entry name" value="P-loop containing nucleoside triphosphate hydrolases"/>
    <property type="match status" value="1"/>
</dbReference>
<evidence type="ECO:0000313" key="2">
    <source>
        <dbReference type="Proteomes" id="UP000665561"/>
    </source>
</evidence>
<sequence>MIIMINGAFGAGKTSAARMLQPLIANSLIFDPEEIGLMIRKIIPEEARHIHERTDDFQDIELWRILTVKVAGEVKKKYRKHLIVPMTLYKEENFAYIYNGFKELDEDLYHFCLIASEDTITDRLAERGDAIGGWSFQRTAECVEAFKKAMYQEHIITDHVTTNEVTDFILKRIRPTRK</sequence>
<protein>
    <submittedName>
        <fullName evidence="1">AAA family ATPase</fullName>
    </submittedName>
</protein>
<keyword evidence="2" id="KW-1185">Reference proteome</keyword>
<dbReference type="EMBL" id="JAAAMV010000002">
    <property type="protein sequence ID" value="NBD23308.1"/>
    <property type="molecule type" value="Genomic_DNA"/>
</dbReference>
<evidence type="ECO:0000313" key="1">
    <source>
        <dbReference type="EMBL" id="NBD23308.1"/>
    </source>
</evidence>
<accession>A0ABW9XL05</accession>
<organism evidence="1 2">
    <name type="scientific">Paenibacillus glycinis</name>
    <dbReference type="NCBI Taxonomy" id="2697035"/>
    <lineage>
        <taxon>Bacteria</taxon>
        <taxon>Bacillati</taxon>
        <taxon>Bacillota</taxon>
        <taxon>Bacilli</taxon>
        <taxon>Bacillales</taxon>
        <taxon>Paenibacillaceae</taxon>
        <taxon>Paenibacillus</taxon>
    </lineage>
</organism>
<dbReference type="Proteomes" id="UP000665561">
    <property type="component" value="Unassembled WGS sequence"/>
</dbReference>
<name>A0ABW9XL05_9BACL</name>
<gene>
    <name evidence="1" type="ORF">GT019_05445</name>
</gene>